<name>A0A4C1YXJ8_EUMVA</name>
<dbReference type="AlphaFoldDB" id="A0A4C1YXJ8"/>
<dbReference type="STRING" id="151549.A0A4C1YXJ8"/>
<accession>A0A4C1YXJ8</accession>
<dbReference type="EMBL" id="BGZK01001412">
    <property type="protein sequence ID" value="GBP79379.1"/>
    <property type="molecule type" value="Genomic_DNA"/>
</dbReference>
<dbReference type="Pfam" id="PF26585">
    <property type="entry name" value="STX17_N"/>
    <property type="match status" value="1"/>
</dbReference>
<reference evidence="2 3" key="1">
    <citation type="journal article" date="2019" name="Commun. Biol.">
        <title>The bagworm genome reveals a unique fibroin gene that provides high tensile strength.</title>
        <authorList>
            <person name="Kono N."/>
            <person name="Nakamura H."/>
            <person name="Ohtoshi R."/>
            <person name="Tomita M."/>
            <person name="Numata K."/>
            <person name="Arakawa K."/>
        </authorList>
    </citation>
    <scope>NUCLEOTIDE SEQUENCE [LARGE SCALE GENOMIC DNA]</scope>
</reference>
<proteinExistence type="predicted"/>
<protein>
    <submittedName>
        <fullName evidence="2">Syntaxin-17</fullName>
    </submittedName>
</protein>
<evidence type="ECO:0000313" key="3">
    <source>
        <dbReference type="Proteomes" id="UP000299102"/>
    </source>
</evidence>
<evidence type="ECO:0000259" key="1">
    <source>
        <dbReference type="Pfam" id="PF26585"/>
    </source>
</evidence>
<feature type="domain" description="STX17-like N-terminal" evidence="1">
    <location>
        <begin position="10"/>
        <end position="107"/>
    </location>
</feature>
<dbReference type="Proteomes" id="UP000299102">
    <property type="component" value="Unassembled WGS sequence"/>
</dbReference>
<keyword evidence="3" id="KW-1185">Reference proteome</keyword>
<dbReference type="InterPro" id="IPR059001">
    <property type="entry name" value="STX17_N"/>
</dbReference>
<dbReference type="OrthoDB" id="10035606at2759"/>
<organism evidence="2 3">
    <name type="scientific">Eumeta variegata</name>
    <name type="common">Bagworm moth</name>
    <name type="synonym">Eumeta japonica</name>
    <dbReference type="NCBI Taxonomy" id="151549"/>
    <lineage>
        <taxon>Eukaryota</taxon>
        <taxon>Metazoa</taxon>
        <taxon>Ecdysozoa</taxon>
        <taxon>Arthropoda</taxon>
        <taxon>Hexapoda</taxon>
        <taxon>Insecta</taxon>
        <taxon>Pterygota</taxon>
        <taxon>Neoptera</taxon>
        <taxon>Endopterygota</taxon>
        <taxon>Lepidoptera</taxon>
        <taxon>Glossata</taxon>
        <taxon>Ditrysia</taxon>
        <taxon>Tineoidea</taxon>
        <taxon>Psychidae</taxon>
        <taxon>Oiketicinae</taxon>
        <taxon>Eumeta</taxon>
    </lineage>
</organism>
<gene>
    <name evidence="2" type="primary">STX17</name>
    <name evidence="2" type="ORF">EVAR_59224_1</name>
</gene>
<sequence length="290" mass="31148">MEDEGVLTLKSVEPALARFNEDAVPHHVRLLKIHHQHIREFSEAGDWSRVKAEQTNARRVAGQLRALLDDLAQLRQRVRVSDRAAFDSRTASAREQTKRAIKLCLEVRLVGALRMLAATAPVSSLAIHHPTTLKTDVGSEEIHEPAERTESPLEEKQLLEIRASELESQEAALAGWRGLQAEVALVAEAWRTLAVEARRQREPVEAAAQSIERAGEEVGLARKALAQAVRWSGVSVCAAGAAAGALVGGPLGLLVGAKAAAASALAGSLLGYSGASAIVRRTHIDHSKIQ</sequence>
<evidence type="ECO:0000313" key="2">
    <source>
        <dbReference type="EMBL" id="GBP79379.1"/>
    </source>
</evidence>
<comment type="caution">
    <text evidence="2">The sequence shown here is derived from an EMBL/GenBank/DDBJ whole genome shotgun (WGS) entry which is preliminary data.</text>
</comment>